<feature type="domain" description="Methyltransferase" evidence="7">
    <location>
        <begin position="50"/>
        <end position="141"/>
    </location>
</feature>
<dbReference type="Proteomes" id="UP000322499">
    <property type="component" value="Unassembled WGS sequence"/>
</dbReference>
<comment type="similarity">
    <text evidence="5">Belongs to the methyltransferase superfamily. Tam family.</text>
</comment>
<dbReference type="InterPro" id="IPR023506">
    <property type="entry name" value="Trans-aconitate_MeTrfase"/>
</dbReference>
<evidence type="ECO:0000256" key="1">
    <source>
        <dbReference type="ARBA" id="ARBA00022490"/>
    </source>
</evidence>
<accession>A0A5S5CPU1</accession>
<dbReference type="SUPFAM" id="SSF53335">
    <property type="entry name" value="S-adenosyl-L-methionine-dependent methyltransferases"/>
    <property type="match status" value="1"/>
</dbReference>
<keyword evidence="3 5" id="KW-0808">Transferase</keyword>
<comment type="catalytic activity">
    <reaction evidence="5">
        <text>trans-aconitate + S-adenosyl-L-methionine = (E)-3-(methoxycarbonyl)pent-2-enedioate + S-adenosyl-L-homocysteine</text>
        <dbReference type="Rhea" id="RHEA:14969"/>
        <dbReference type="ChEBI" id="CHEBI:15708"/>
        <dbReference type="ChEBI" id="CHEBI:57470"/>
        <dbReference type="ChEBI" id="CHEBI:57856"/>
        <dbReference type="ChEBI" id="CHEBI:59789"/>
        <dbReference type="EC" id="2.1.1.144"/>
    </reaction>
</comment>
<dbReference type="PANTHER" id="PTHR43861:SF1">
    <property type="entry name" value="TRANS-ACONITATE 2-METHYLTRANSFERASE"/>
    <property type="match status" value="1"/>
</dbReference>
<dbReference type="HAMAP" id="MF_00560">
    <property type="entry name" value="Tran_acon_Me_trans"/>
    <property type="match status" value="1"/>
</dbReference>
<comment type="function">
    <text evidence="5">Catalyzes the S-adenosylmethionine monomethyl esterification of trans-aconitate.</text>
</comment>
<keyword evidence="4 5" id="KW-0949">S-adenosyl-L-methionine</keyword>
<evidence type="ECO:0000256" key="4">
    <source>
        <dbReference type="ARBA" id="ARBA00022691"/>
    </source>
</evidence>
<name>A0A5S5CPU1_9ACTN</name>
<gene>
    <name evidence="5" type="primary">tam</name>
    <name evidence="8" type="ORF">BD833_11336</name>
</gene>
<keyword evidence="2 5" id="KW-0489">Methyltransferase</keyword>
<sequence>MAGMEHPTRTTAGSSPGRWQPDTYLRFAGERGRPFADLLARVGAESPEQVVDLGCGTGALTASLAERWPAATVTGVDSSPEMLAAAEVSALPGRVGFEAGDVRDWAPAAPVDVLVSNAVLHWVPGHAGLLARWAGHLAPGGWLAVQVPGNFRAPTHALLAELCRSPEWADRLADVAPAPDTVLEPAGYADVLSAAGLGPDVWETTYLHVLRGPDPVLAWVRSTVLRPVLARLDGDDADRFTAAYATALRTAYPARPDGTTLLPFRRIFAVGSRP</sequence>
<proteinExistence type="inferred from homology"/>
<dbReference type="GO" id="GO:0032259">
    <property type="term" value="P:methylation"/>
    <property type="evidence" value="ECO:0007669"/>
    <property type="project" value="UniProtKB-KW"/>
</dbReference>
<dbReference type="NCBIfam" id="NF010703">
    <property type="entry name" value="PRK14103.1"/>
    <property type="match status" value="1"/>
</dbReference>
<evidence type="ECO:0000256" key="5">
    <source>
        <dbReference type="HAMAP-Rule" id="MF_00560"/>
    </source>
</evidence>
<comment type="subcellular location">
    <subcellularLocation>
        <location evidence="5">Cytoplasm</location>
    </subcellularLocation>
</comment>
<dbReference type="InterPro" id="IPR041698">
    <property type="entry name" value="Methyltransf_25"/>
</dbReference>
<keyword evidence="1 5" id="KW-0963">Cytoplasm</keyword>
<evidence type="ECO:0000313" key="8">
    <source>
        <dbReference type="EMBL" id="TYP84776.1"/>
    </source>
</evidence>
<evidence type="ECO:0000259" key="7">
    <source>
        <dbReference type="Pfam" id="PF13649"/>
    </source>
</evidence>
<dbReference type="GO" id="GO:0030798">
    <property type="term" value="F:trans-aconitate 2-methyltransferase activity"/>
    <property type="evidence" value="ECO:0007669"/>
    <property type="project" value="UniProtKB-UniRule"/>
</dbReference>
<dbReference type="Gene3D" id="3.40.50.150">
    <property type="entry name" value="Vaccinia Virus protein VP39"/>
    <property type="match status" value="1"/>
</dbReference>
<keyword evidence="9" id="KW-1185">Reference proteome</keyword>
<organism evidence="8 9">
    <name type="scientific">Blastococcus xanthinilyticus</name>
    <dbReference type="NCBI Taxonomy" id="1564164"/>
    <lineage>
        <taxon>Bacteria</taxon>
        <taxon>Bacillati</taxon>
        <taxon>Actinomycetota</taxon>
        <taxon>Actinomycetes</taxon>
        <taxon>Geodermatophilales</taxon>
        <taxon>Geodermatophilaceae</taxon>
        <taxon>Blastococcus</taxon>
    </lineage>
</organism>
<evidence type="ECO:0000256" key="6">
    <source>
        <dbReference type="SAM" id="MobiDB-lite"/>
    </source>
</evidence>
<dbReference type="Gene3D" id="1.10.150.290">
    <property type="entry name" value="S-adenosyl-L-methionine-dependent methyltransferases"/>
    <property type="match status" value="1"/>
</dbReference>
<evidence type="ECO:0000313" key="9">
    <source>
        <dbReference type="Proteomes" id="UP000322499"/>
    </source>
</evidence>
<reference evidence="8 9" key="1">
    <citation type="submission" date="2019-07" db="EMBL/GenBank/DDBJ databases">
        <title>Genomic Encyclopedia of Archaeal and Bacterial Type Strains, Phase II (KMG-II): from individual species to whole genera.</title>
        <authorList>
            <person name="Goeker M."/>
        </authorList>
    </citation>
    <scope>NUCLEOTIDE SEQUENCE [LARGE SCALE GENOMIC DNA]</scope>
    <source>
        <strain evidence="8 9">DSM 46842</strain>
    </source>
</reference>
<feature type="region of interest" description="Disordered" evidence="6">
    <location>
        <begin position="1"/>
        <end position="21"/>
    </location>
</feature>
<comment type="caution">
    <text evidence="8">The sequence shown here is derived from an EMBL/GenBank/DDBJ whole genome shotgun (WGS) entry which is preliminary data.</text>
</comment>
<dbReference type="InterPro" id="IPR023149">
    <property type="entry name" value="Trans_acon_MeTrfase_C"/>
</dbReference>
<dbReference type="EMBL" id="VNHW01000013">
    <property type="protein sequence ID" value="TYP84776.1"/>
    <property type="molecule type" value="Genomic_DNA"/>
</dbReference>
<evidence type="ECO:0000256" key="3">
    <source>
        <dbReference type="ARBA" id="ARBA00022679"/>
    </source>
</evidence>
<dbReference type="Pfam" id="PF13649">
    <property type="entry name" value="Methyltransf_25"/>
    <property type="match status" value="1"/>
</dbReference>
<dbReference type="InterPro" id="IPR029063">
    <property type="entry name" value="SAM-dependent_MTases_sf"/>
</dbReference>
<dbReference type="GO" id="GO:0005737">
    <property type="term" value="C:cytoplasm"/>
    <property type="evidence" value="ECO:0007669"/>
    <property type="project" value="UniProtKB-SubCell"/>
</dbReference>
<protein>
    <recommendedName>
        <fullName evidence="5">Trans-aconitate 2-methyltransferase</fullName>
        <ecNumber evidence="5">2.1.1.144</ecNumber>
    </recommendedName>
</protein>
<evidence type="ECO:0000256" key="2">
    <source>
        <dbReference type="ARBA" id="ARBA00022603"/>
    </source>
</evidence>
<dbReference type="EC" id="2.1.1.144" evidence="5"/>
<dbReference type="RefSeq" id="WP_243737776.1">
    <property type="nucleotide sequence ID" value="NZ_VNHW01000013.1"/>
</dbReference>
<dbReference type="AlphaFoldDB" id="A0A5S5CPU1"/>
<dbReference type="PANTHER" id="PTHR43861">
    <property type="entry name" value="TRANS-ACONITATE 2-METHYLTRANSFERASE-RELATED"/>
    <property type="match status" value="1"/>
</dbReference>
<dbReference type="CDD" id="cd02440">
    <property type="entry name" value="AdoMet_MTases"/>
    <property type="match status" value="1"/>
</dbReference>